<gene>
    <name evidence="1" type="ORF">M513_12766</name>
    <name evidence="2" type="ORF">M514_12766</name>
</gene>
<organism evidence="2">
    <name type="scientific">Trichuris suis</name>
    <name type="common">pig whipworm</name>
    <dbReference type="NCBI Taxonomy" id="68888"/>
    <lineage>
        <taxon>Eukaryota</taxon>
        <taxon>Metazoa</taxon>
        <taxon>Ecdysozoa</taxon>
        <taxon>Nematoda</taxon>
        <taxon>Enoplea</taxon>
        <taxon>Dorylaimia</taxon>
        <taxon>Trichinellida</taxon>
        <taxon>Trichuridae</taxon>
        <taxon>Trichuris</taxon>
    </lineage>
</organism>
<evidence type="ECO:0000313" key="3">
    <source>
        <dbReference type="Proteomes" id="UP000030764"/>
    </source>
</evidence>
<dbReference type="Proteomes" id="UP000030764">
    <property type="component" value="Unassembled WGS sequence"/>
</dbReference>
<dbReference type="InterPro" id="IPR005312">
    <property type="entry name" value="DUF1759"/>
</dbReference>
<dbReference type="EMBL" id="KL367585">
    <property type="protein sequence ID" value="KFD62898.1"/>
    <property type="molecule type" value="Genomic_DNA"/>
</dbReference>
<dbReference type="AlphaFoldDB" id="A0A085N0A2"/>
<keyword evidence="3" id="KW-1185">Reference proteome</keyword>
<sequence length="136" mass="15627">MYRELLQRLHKLYGDPKTLARMNLNDLMSLPSLRYQQCADLETFFCKVSGPVNTMKLCGLVHDLKSSALLEQTASKLAPRLHDRWLSYEQGLPPVTTLETFVEWLQAVLSEKMLTSWTSATGTVTLTTRERKRHMV</sequence>
<reference evidence="2 3" key="1">
    <citation type="journal article" date="2014" name="Nat. Genet.">
        <title>Genome and transcriptome of the porcine whipworm Trichuris suis.</title>
        <authorList>
            <person name="Jex A.R."/>
            <person name="Nejsum P."/>
            <person name="Schwarz E.M."/>
            <person name="Hu L."/>
            <person name="Young N.D."/>
            <person name="Hall R.S."/>
            <person name="Korhonen P.K."/>
            <person name="Liao S."/>
            <person name="Thamsborg S."/>
            <person name="Xia J."/>
            <person name="Xu P."/>
            <person name="Wang S."/>
            <person name="Scheerlinck J.P."/>
            <person name="Hofmann A."/>
            <person name="Sternberg P.W."/>
            <person name="Wang J."/>
            <person name="Gasser R.B."/>
        </authorList>
    </citation>
    <scope>NUCLEOTIDE SEQUENCE [LARGE SCALE GENOMIC DNA]</scope>
    <source>
        <strain evidence="2">DCEP-RM93F</strain>
        <strain evidence="1">DCEP-RM93M</strain>
    </source>
</reference>
<dbReference type="Proteomes" id="UP000030758">
    <property type="component" value="Unassembled WGS sequence"/>
</dbReference>
<dbReference type="EMBL" id="KL363376">
    <property type="protein sequence ID" value="KFD46350.1"/>
    <property type="molecule type" value="Genomic_DNA"/>
</dbReference>
<protein>
    <submittedName>
        <fullName evidence="2">Uncharacterized protein</fullName>
    </submittedName>
</protein>
<evidence type="ECO:0000313" key="1">
    <source>
        <dbReference type="EMBL" id="KFD46350.1"/>
    </source>
</evidence>
<evidence type="ECO:0000313" key="2">
    <source>
        <dbReference type="EMBL" id="KFD62898.1"/>
    </source>
</evidence>
<dbReference type="Pfam" id="PF03564">
    <property type="entry name" value="DUF1759"/>
    <property type="match status" value="1"/>
</dbReference>
<proteinExistence type="predicted"/>
<accession>A0A085N0A2</accession>
<name>A0A085N0A2_9BILA</name>